<accession>F9WQ37</accession>
<dbReference type="EMBL" id="CAEX01003888">
    <property type="protein sequence ID" value="CCD19664.1"/>
    <property type="molecule type" value="Genomic_DNA"/>
</dbReference>
<organism evidence="1 2">
    <name type="scientific">Trypanosoma vivax (strain Y486)</name>
    <dbReference type="NCBI Taxonomy" id="1055687"/>
    <lineage>
        <taxon>Eukaryota</taxon>
        <taxon>Discoba</taxon>
        <taxon>Euglenozoa</taxon>
        <taxon>Kinetoplastea</taxon>
        <taxon>Metakinetoplastina</taxon>
        <taxon>Trypanosomatida</taxon>
        <taxon>Trypanosomatidae</taxon>
        <taxon>Trypanosoma</taxon>
        <taxon>Duttonella</taxon>
    </lineage>
</organism>
<dbReference type="VEuPathDB" id="TriTrypDB:TvY486_0023750"/>
<dbReference type="AlphaFoldDB" id="F9WQ37"/>
<dbReference type="Proteomes" id="UP000009027">
    <property type="component" value="Unassembled WGS sequence"/>
</dbReference>
<evidence type="ECO:0000313" key="1">
    <source>
        <dbReference type="EMBL" id="CCD19664.1"/>
    </source>
</evidence>
<proteinExistence type="predicted"/>
<sequence>MSPHGSAGEMCCLCAALGRWMEKVGRLSATDSASWNLMKSIYAPQPLASPVMGMDCRPPTKRQQAQALANMYMARSTKEPHAPEMKIPSARRGTLRLVTEAEMDVALRELSSGTAPGDDQIRCEELKQLGGETKKCVVRLFNCSLRTGQVPAKWRHGTRVPIMKANEPASSMGSFRSVTLTSTLPKLMESTVACLVSYCTEEKQQQKKVLF</sequence>
<reference evidence="1 2" key="1">
    <citation type="journal article" date="2012" name="Proc. Natl. Acad. Sci. U.S.A.">
        <title>Antigenic diversity is generated by distinct evolutionary mechanisms in African trypanosome species.</title>
        <authorList>
            <person name="Jackson A.P."/>
            <person name="Berry A."/>
            <person name="Aslett M."/>
            <person name="Allison H.C."/>
            <person name="Burton P."/>
            <person name="Vavrova-Anderson J."/>
            <person name="Brown R."/>
            <person name="Browne H."/>
            <person name="Corton N."/>
            <person name="Hauser H."/>
            <person name="Gamble J."/>
            <person name="Gilderthorp R."/>
            <person name="Marcello L."/>
            <person name="McQuillan J."/>
            <person name="Otto T.D."/>
            <person name="Quail M.A."/>
            <person name="Sanders M.J."/>
            <person name="van Tonder A."/>
            <person name="Ginger M.L."/>
            <person name="Field M.C."/>
            <person name="Barry J.D."/>
            <person name="Hertz-Fowler C."/>
            <person name="Berriman M."/>
        </authorList>
    </citation>
    <scope>NUCLEOTIDE SEQUENCE</scope>
    <source>
        <strain evidence="1 2">Y486</strain>
    </source>
</reference>
<dbReference type="InterPro" id="IPR052560">
    <property type="entry name" value="RdDP_mobile_element"/>
</dbReference>
<gene>
    <name evidence="1" type="ORF">TvY486_0023750</name>
</gene>
<protein>
    <submittedName>
        <fullName evidence="1">Uncharacterized protein</fullName>
    </submittedName>
</protein>
<evidence type="ECO:0000313" key="2">
    <source>
        <dbReference type="Proteomes" id="UP000009027"/>
    </source>
</evidence>
<dbReference type="PANTHER" id="PTHR36688">
    <property type="entry name" value="ENDO/EXONUCLEASE/PHOSPHATASE DOMAIN-CONTAINING PROTEIN"/>
    <property type="match status" value="1"/>
</dbReference>
<dbReference type="PANTHER" id="PTHR36688:SF2">
    <property type="entry name" value="ENDONUCLEASE_EXONUCLEASE_PHOSPHATASE DOMAIN-CONTAINING PROTEIN"/>
    <property type="match status" value="1"/>
</dbReference>
<name>F9WQ37_TRYVY</name>
<keyword evidence="2" id="KW-1185">Reference proteome</keyword>